<dbReference type="PROSITE" id="PS51935">
    <property type="entry name" value="NLPC_P60"/>
    <property type="match status" value="1"/>
</dbReference>
<dbReference type="GO" id="GO:0006508">
    <property type="term" value="P:proteolysis"/>
    <property type="evidence" value="ECO:0007669"/>
    <property type="project" value="UniProtKB-KW"/>
</dbReference>
<dbReference type="KEGG" id="psim:KR76_02620"/>
<gene>
    <name evidence="8" type="ORF">F9L07_24760</name>
    <name evidence="7" type="ORF">KR76_02620</name>
</gene>
<dbReference type="Proteomes" id="UP000449906">
    <property type="component" value="Unassembled WGS sequence"/>
</dbReference>
<keyword evidence="7" id="KW-0449">Lipoprotein</keyword>
<dbReference type="PANTHER" id="PTHR47359">
    <property type="entry name" value="PEPTIDOGLYCAN DL-ENDOPEPTIDASE CWLO"/>
    <property type="match status" value="1"/>
</dbReference>
<evidence type="ECO:0000256" key="3">
    <source>
        <dbReference type="ARBA" id="ARBA00022801"/>
    </source>
</evidence>
<evidence type="ECO:0000259" key="6">
    <source>
        <dbReference type="PROSITE" id="PS51935"/>
    </source>
</evidence>
<dbReference type="RefSeq" id="WP_075018701.1">
    <property type="nucleotide sequence ID" value="NZ_BJMC01000005.1"/>
</dbReference>
<dbReference type="GO" id="GO:0008234">
    <property type="term" value="F:cysteine-type peptidase activity"/>
    <property type="evidence" value="ECO:0007669"/>
    <property type="project" value="UniProtKB-KW"/>
</dbReference>
<evidence type="ECO:0000313" key="8">
    <source>
        <dbReference type="EMBL" id="KAB2807893.1"/>
    </source>
</evidence>
<feature type="domain" description="NlpC/P60" evidence="6">
    <location>
        <begin position="62"/>
        <end position="176"/>
    </location>
</feature>
<evidence type="ECO:0000256" key="5">
    <source>
        <dbReference type="SAM" id="SignalP"/>
    </source>
</evidence>
<dbReference type="OrthoDB" id="5177647at2"/>
<reference evidence="7 9" key="1">
    <citation type="journal article" date="2015" name="Genome Announc.">
        <title>Complete Genome Sequence of Steroid-Transforming Nocardioides simplex VKM Ac-2033D.</title>
        <authorList>
            <person name="Shtratnikova V.Y."/>
            <person name="Schelkunov M.I."/>
            <person name="Pekov Y.A."/>
            <person name="Fokina V.V."/>
            <person name="Logacheva M.D."/>
            <person name="Sokolov S.L."/>
            <person name="Bragin E.Y."/>
            <person name="Ashapkin V.V."/>
            <person name="Donova M.V."/>
        </authorList>
    </citation>
    <scope>NUCLEOTIDE SEQUENCE [LARGE SCALE GENOMIC DNA]</scope>
    <source>
        <strain evidence="7 9">VKM Ac-2033D</strain>
    </source>
</reference>
<keyword evidence="4" id="KW-0788">Thiol protease</keyword>
<proteinExistence type="inferred from homology"/>
<evidence type="ECO:0000313" key="7">
    <source>
        <dbReference type="EMBL" id="AJR18066.1"/>
    </source>
</evidence>
<dbReference type="EMBL" id="WBVM01000004">
    <property type="protein sequence ID" value="KAB2807893.1"/>
    <property type="molecule type" value="Genomic_DNA"/>
</dbReference>
<evidence type="ECO:0000256" key="4">
    <source>
        <dbReference type="ARBA" id="ARBA00022807"/>
    </source>
</evidence>
<comment type="similarity">
    <text evidence="1">Belongs to the peptidase C40 family.</text>
</comment>
<dbReference type="InterPro" id="IPR038765">
    <property type="entry name" value="Papain-like_cys_pep_sf"/>
</dbReference>
<evidence type="ECO:0000313" key="9">
    <source>
        <dbReference type="Proteomes" id="UP000030300"/>
    </source>
</evidence>
<dbReference type="Gene3D" id="3.90.1720.10">
    <property type="entry name" value="endopeptidase domain like (from Nostoc punctiforme)"/>
    <property type="match status" value="1"/>
</dbReference>
<evidence type="ECO:0000256" key="2">
    <source>
        <dbReference type="ARBA" id="ARBA00022670"/>
    </source>
</evidence>
<feature type="signal peptide" evidence="5">
    <location>
        <begin position="1"/>
        <end position="31"/>
    </location>
</feature>
<dbReference type="Pfam" id="PF00877">
    <property type="entry name" value="NLPC_P60"/>
    <property type="match status" value="1"/>
</dbReference>
<evidence type="ECO:0000256" key="1">
    <source>
        <dbReference type="ARBA" id="ARBA00007074"/>
    </source>
</evidence>
<dbReference type="InterPro" id="IPR051794">
    <property type="entry name" value="PG_Endopeptidase_C40"/>
</dbReference>
<dbReference type="HOGENOM" id="CLU_016043_6_3_11"/>
<organism evidence="7 9">
    <name type="scientific">Nocardioides simplex</name>
    <name type="common">Arthrobacter simplex</name>
    <dbReference type="NCBI Taxonomy" id="2045"/>
    <lineage>
        <taxon>Bacteria</taxon>
        <taxon>Bacillati</taxon>
        <taxon>Actinomycetota</taxon>
        <taxon>Actinomycetes</taxon>
        <taxon>Propionibacteriales</taxon>
        <taxon>Nocardioidaceae</taxon>
        <taxon>Pimelobacter</taxon>
    </lineage>
</organism>
<dbReference type="STRING" id="2045.KR76_02620"/>
<dbReference type="SUPFAM" id="SSF54001">
    <property type="entry name" value="Cysteine proteinases"/>
    <property type="match status" value="1"/>
</dbReference>
<keyword evidence="5" id="KW-0732">Signal</keyword>
<feature type="chain" id="PRO_5010414009" evidence="5">
    <location>
        <begin position="32"/>
        <end position="176"/>
    </location>
</feature>
<sequence length="176" mass="18852">MSFTLPRAAARLLVVPVALSAFLVATPSAHANDTFETASGVATDAGTQHQVEAGQRAAKAAATRGERVIAKVRTRAGDPYRYGAAGPGAFDCSGLVQWTYRQVGKRLPRTSGAQAGATRRIAHPRRGDLVFFTSGGHVYHVGIYAGNHSIWHASRPGVPVRKERIWTGSVFYGRVR</sequence>
<protein>
    <submittedName>
        <fullName evidence="7">Lipoprotein, NLP/P60 family</fullName>
    </submittedName>
    <submittedName>
        <fullName evidence="8">NlpC/P60 family protein</fullName>
    </submittedName>
</protein>
<reference evidence="8 10" key="2">
    <citation type="submission" date="2019-09" db="EMBL/GenBank/DDBJ databases">
        <title>Pimelobacter sp. isolated from Paulinella.</title>
        <authorList>
            <person name="Jeong S.E."/>
        </authorList>
    </citation>
    <scope>NUCLEOTIDE SEQUENCE [LARGE SCALE GENOMIC DNA]</scope>
    <source>
        <strain evidence="8 10">Pch-N</strain>
    </source>
</reference>
<keyword evidence="3" id="KW-0378">Hydrolase</keyword>
<keyword evidence="9" id="KW-1185">Reference proteome</keyword>
<dbReference type="PANTHER" id="PTHR47359:SF3">
    <property type="entry name" value="NLP_P60 DOMAIN-CONTAINING PROTEIN-RELATED"/>
    <property type="match status" value="1"/>
</dbReference>
<dbReference type="GeneID" id="96612691"/>
<name>A0A0C5XFW8_NOCSI</name>
<dbReference type="AlphaFoldDB" id="A0A0C5XFW8"/>
<keyword evidence="2" id="KW-0645">Protease</keyword>
<dbReference type="EMBL" id="CP009896">
    <property type="protein sequence ID" value="AJR18066.1"/>
    <property type="molecule type" value="Genomic_DNA"/>
</dbReference>
<dbReference type="Proteomes" id="UP000030300">
    <property type="component" value="Chromosome"/>
</dbReference>
<dbReference type="InterPro" id="IPR000064">
    <property type="entry name" value="NLP_P60_dom"/>
</dbReference>
<evidence type="ECO:0000313" key="10">
    <source>
        <dbReference type="Proteomes" id="UP000449906"/>
    </source>
</evidence>
<accession>A0A0C5XFW8</accession>